<dbReference type="Proteomes" id="UP000662873">
    <property type="component" value="Chromosome"/>
</dbReference>
<feature type="domain" description="ThuA-like" evidence="1">
    <location>
        <begin position="27"/>
        <end position="238"/>
    </location>
</feature>
<sequence length="241" mass="27167">MSVLTSLLATCLVLANPTTESGNGKLNVLVFSKTAAFRHDSIPEGQEMFRRMASAEGFNVSFTELSARFTDEALAQVDVLVFLLTTGDVLNDAQQGAMERFVRRGGGYLGIHAASDTEYDWPWYGKLVGAYFLSHPAIQKATLHIEQPDHPTVSHLPKTWVRTDEWYDFRSNPRSSVNVLMRIDEATYNGGRMGADHPVTWCHEFEGGRAWYTALGHTKESYSESEFVEMIRRALRWVAKR</sequence>
<dbReference type="PANTHER" id="PTHR40469:SF2">
    <property type="entry name" value="GALACTOSE-BINDING DOMAIN-LIKE SUPERFAMILY PROTEIN"/>
    <property type="match status" value="1"/>
</dbReference>
<evidence type="ECO:0000259" key="1">
    <source>
        <dbReference type="Pfam" id="PF06283"/>
    </source>
</evidence>
<evidence type="ECO:0000313" key="2">
    <source>
        <dbReference type="EMBL" id="BBO22465.1"/>
    </source>
</evidence>
<dbReference type="PANTHER" id="PTHR40469">
    <property type="entry name" value="SECRETED GLYCOSYL HYDROLASE"/>
    <property type="match status" value="1"/>
</dbReference>
<reference evidence="2" key="1">
    <citation type="journal article" name="DNA Res.">
        <title>The physiological potential of anammox bacteria as revealed by their core genome structure.</title>
        <authorList>
            <person name="Okubo T."/>
            <person name="Toyoda A."/>
            <person name="Fukuhara K."/>
            <person name="Uchiyama I."/>
            <person name="Harigaya Y."/>
            <person name="Kuroiwa M."/>
            <person name="Suzuki T."/>
            <person name="Murakami Y."/>
            <person name="Suwa Y."/>
            <person name="Takami H."/>
        </authorList>
    </citation>
    <scope>NUCLEOTIDE SEQUENCE</scope>
    <source>
        <strain evidence="2">317325-2</strain>
    </source>
</reference>
<dbReference type="InterPro" id="IPR029062">
    <property type="entry name" value="Class_I_gatase-like"/>
</dbReference>
<protein>
    <submittedName>
        <fullName evidence="2">Trehalose utilization protein ThuA</fullName>
    </submittedName>
</protein>
<proteinExistence type="predicted"/>
<dbReference type="KEGG" id="npy:NPRO_00600"/>
<dbReference type="SUPFAM" id="SSF52317">
    <property type="entry name" value="Class I glutamine amidotransferase-like"/>
    <property type="match status" value="1"/>
</dbReference>
<gene>
    <name evidence="2" type="ORF">NPRO_00600</name>
</gene>
<dbReference type="AlphaFoldDB" id="A0A809RDJ9"/>
<accession>A0A809RDJ9</accession>
<dbReference type="Gene3D" id="3.40.50.880">
    <property type="match status" value="1"/>
</dbReference>
<dbReference type="InterPro" id="IPR029010">
    <property type="entry name" value="ThuA-like"/>
</dbReference>
<dbReference type="EMBL" id="AP021858">
    <property type="protein sequence ID" value="BBO22465.1"/>
    <property type="molecule type" value="Genomic_DNA"/>
</dbReference>
<evidence type="ECO:0000313" key="3">
    <source>
        <dbReference type="Proteomes" id="UP000662873"/>
    </source>
</evidence>
<name>A0A809RDJ9_9BACT</name>
<organism evidence="2 3">
    <name type="scientific">Candidatus Nitrosymbiomonas proteolyticus</name>
    <dbReference type="NCBI Taxonomy" id="2608984"/>
    <lineage>
        <taxon>Bacteria</taxon>
        <taxon>Bacillati</taxon>
        <taxon>Armatimonadota</taxon>
        <taxon>Armatimonadota incertae sedis</taxon>
        <taxon>Candidatus Nitrosymbiomonas</taxon>
    </lineage>
</organism>
<dbReference type="Pfam" id="PF06283">
    <property type="entry name" value="ThuA"/>
    <property type="match status" value="1"/>
</dbReference>